<evidence type="ECO:0000256" key="1">
    <source>
        <dbReference type="SAM" id="MobiDB-lite"/>
    </source>
</evidence>
<feature type="compositionally biased region" description="Basic residues" evidence="1">
    <location>
        <begin position="204"/>
        <end position="213"/>
    </location>
</feature>
<dbReference type="Proteomes" id="UP000015530">
    <property type="component" value="Unassembled WGS sequence"/>
</dbReference>
<accession>T0LSI3</accession>
<sequence>MADEGDLSNLPSRVDVTRSILWMSLKREAINGLSAVDRVMLNNMDVLSSQNVKMTAMLDTIAKSIHFGTGTKRRASSASASEAGESEAGPSEAGSNAPLSNKDLKTLASLNMSALEAMFTSWRDGGGNAVPLPKAKSAAARKQSGEFFAHVNEQAGTYFGDEERHHAPQSFKTALDDLGAEELTTVYVEICKHVASAEGAGAGGKRKRAAAKKGKSELLVDSDDDEEEEQEPKRARRASTPFLGGGGDDDDDDDDVEPEEQ</sequence>
<dbReference type="AlphaFoldDB" id="T0LSI3"/>
<name>T0LSI3_COLGC</name>
<feature type="compositionally biased region" description="Acidic residues" evidence="1">
    <location>
        <begin position="247"/>
        <end position="261"/>
    </location>
</feature>
<comment type="caution">
    <text evidence="2">The sequence shown here is derived from an EMBL/GenBank/DDBJ whole genome shotgun (WGS) entry which is preliminary data.</text>
</comment>
<dbReference type="HOGENOM" id="CLU_1065623_0_0_1"/>
<organism evidence="2 3">
    <name type="scientific">Colletotrichum gloeosporioides (strain Cg-14)</name>
    <name type="common">Anthracnose fungus</name>
    <name type="synonym">Glomerella cingulata</name>
    <dbReference type="NCBI Taxonomy" id="1237896"/>
    <lineage>
        <taxon>Eukaryota</taxon>
        <taxon>Fungi</taxon>
        <taxon>Dikarya</taxon>
        <taxon>Ascomycota</taxon>
        <taxon>Pezizomycotina</taxon>
        <taxon>Sordariomycetes</taxon>
        <taxon>Hypocreomycetidae</taxon>
        <taxon>Glomerellales</taxon>
        <taxon>Glomerellaceae</taxon>
        <taxon>Colletotrichum</taxon>
        <taxon>Colletotrichum gloeosporioides species complex</taxon>
    </lineage>
</organism>
<protein>
    <submittedName>
        <fullName evidence="2">Uncharacterized protein</fullName>
    </submittedName>
</protein>
<feature type="compositionally biased region" description="Low complexity" evidence="1">
    <location>
        <begin position="76"/>
        <end position="97"/>
    </location>
</feature>
<dbReference type="EMBL" id="AMYD01001870">
    <property type="protein sequence ID" value="EQB51195.1"/>
    <property type="molecule type" value="Genomic_DNA"/>
</dbReference>
<gene>
    <name evidence="2" type="ORF">CGLO_09291</name>
</gene>
<proteinExistence type="predicted"/>
<evidence type="ECO:0000313" key="2">
    <source>
        <dbReference type="EMBL" id="EQB51195.1"/>
    </source>
</evidence>
<feature type="compositionally biased region" description="Acidic residues" evidence="1">
    <location>
        <begin position="220"/>
        <end position="230"/>
    </location>
</feature>
<feature type="region of interest" description="Disordered" evidence="1">
    <location>
        <begin position="72"/>
        <end position="100"/>
    </location>
</feature>
<reference evidence="3" key="1">
    <citation type="journal article" date="2013" name="Mol. Plant Microbe Interact.">
        <title>Global aspects of pacC regulation of pathogenicity genes in Colletotrichum gloeosporioides as revealed by transcriptome analysis.</title>
        <authorList>
            <person name="Alkan N."/>
            <person name="Meng X."/>
            <person name="Friedlander G."/>
            <person name="Reuveni E."/>
            <person name="Sukno S."/>
            <person name="Sherman A."/>
            <person name="Thon M."/>
            <person name="Fluhr R."/>
            <person name="Prusky D."/>
        </authorList>
    </citation>
    <scope>NUCLEOTIDE SEQUENCE [LARGE SCALE GENOMIC DNA]</scope>
    <source>
        <strain evidence="3">Cg-14</strain>
    </source>
</reference>
<evidence type="ECO:0000313" key="3">
    <source>
        <dbReference type="Proteomes" id="UP000015530"/>
    </source>
</evidence>
<feature type="region of interest" description="Disordered" evidence="1">
    <location>
        <begin position="198"/>
        <end position="261"/>
    </location>
</feature>